<organism evidence="3 4">
    <name type="scientific">Paramuricea clavata</name>
    <name type="common">Red gorgonian</name>
    <name type="synonym">Violescent sea-whip</name>
    <dbReference type="NCBI Taxonomy" id="317549"/>
    <lineage>
        <taxon>Eukaryota</taxon>
        <taxon>Metazoa</taxon>
        <taxon>Cnidaria</taxon>
        <taxon>Anthozoa</taxon>
        <taxon>Octocorallia</taxon>
        <taxon>Malacalcyonacea</taxon>
        <taxon>Plexauridae</taxon>
        <taxon>Paramuricea</taxon>
    </lineage>
</organism>
<dbReference type="Gene3D" id="3.40.50.300">
    <property type="entry name" value="P-loop containing nucleotide triphosphate hydrolases"/>
    <property type="match status" value="1"/>
</dbReference>
<dbReference type="InterPro" id="IPR011990">
    <property type="entry name" value="TPR-like_helical_dom_sf"/>
</dbReference>
<dbReference type="Proteomes" id="UP001152795">
    <property type="component" value="Unassembled WGS sequence"/>
</dbReference>
<feature type="non-terminal residue" evidence="3">
    <location>
        <position position="1341"/>
    </location>
</feature>
<dbReference type="PROSITE" id="PS50005">
    <property type="entry name" value="TPR"/>
    <property type="match status" value="11"/>
</dbReference>
<dbReference type="Gene3D" id="1.25.40.10">
    <property type="entry name" value="Tetratricopeptide repeat domain"/>
    <property type="match status" value="4"/>
</dbReference>
<dbReference type="SUPFAM" id="SSF48452">
    <property type="entry name" value="TPR-like"/>
    <property type="match status" value="4"/>
</dbReference>
<dbReference type="SMART" id="SM00028">
    <property type="entry name" value="TPR"/>
    <property type="match status" value="11"/>
</dbReference>
<keyword evidence="2" id="KW-0802">TPR repeat</keyword>
<dbReference type="PANTHER" id="PTHR45641:SF19">
    <property type="entry name" value="NEPHROCYSTIN-3"/>
    <property type="match status" value="1"/>
</dbReference>
<evidence type="ECO:0000313" key="3">
    <source>
        <dbReference type="EMBL" id="CAB4024011.1"/>
    </source>
</evidence>
<dbReference type="PANTHER" id="PTHR45641">
    <property type="entry name" value="TETRATRICOPEPTIDE REPEAT PROTEIN (AFU_ORTHOLOGUE AFUA_6G03870)"/>
    <property type="match status" value="1"/>
</dbReference>
<accession>A0A7D9J7W3</accession>
<gene>
    <name evidence="3" type="ORF">PACLA_8A069877</name>
</gene>
<dbReference type="OrthoDB" id="5142960at2759"/>
<feature type="non-terminal residue" evidence="3">
    <location>
        <position position="1"/>
    </location>
</feature>
<evidence type="ECO:0000313" key="4">
    <source>
        <dbReference type="Proteomes" id="UP001152795"/>
    </source>
</evidence>
<dbReference type="Pfam" id="PF13424">
    <property type="entry name" value="TPR_12"/>
    <property type="match status" value="6"/>
</dbReference>
<reference evidence="3" key="1">
    <citation type="submission" date="2020-04" db="EMBL/GenBank/DDBJ databases">
        <authorList>
            <person name="Alioto T."/>
            <person name="Alioto T."/>
            <person name="Gomez Garrido J."/>
        </authorList>
    </citation>
    <scope>NUCLEOTIDE SEQUENCE</scope>
    <source>
        <strain evidence="3">A484AB</strain>
    </source>
</reference>
<dbReference type="InterPro" id="IPR027417">
    <property type="entry name" value="P-loop_NTPase"/>
</dbReference>
<sequence>YKYIRHLFRFKSKPGYLWLIWVPQRASGRKKIALIKVALNIMKIHLCKYQMLQKCLMQGLPIHDITQIKIKRNCNKSFQVLPSKPTHEIVYRAEKINEIKQELQKLYINSGGKLTYLYISGNPGSGKSQLSRQLSEDLFKGVNWETEATFVMTLHARNVDTILQSYQDFSRRLNCSESILQNVINSCKPIREKIKDLRSLIESRIKNWKRWWIIVDNVEDLNIISPLLPQMGDEVWNNGQIILTIQNRTAVPSDSLLTKHISLSCGMKIQECRRLLFLLSGTDVNDPLLEEVAEKLDHQPLAIAAAGAYFKKVKEANCFPTFSWQDYLEKLKCKREVTEEPLLKTSSAYPSTMSAAVSLAVEKSAENSFILKHTFYLFSLISFEPLPLHIITKYIQQLDQNCDKEDVYLAVKDCSLFILAEEEDCDVHLHRIIHEVTKSFSDCKETETKDDSQTQNDSLYSNRLASDNGEIYHIDVALAYNNIDSYDNIGEVYRAKGELDHANNYHQRALAIKEQQLGPDHVEVADIYNDIGEVYRAKGELDQALDYHKRANAITQKQLGPDHVDVALSYNKMGEVYYDKGELDQAKDYHQQALEIYKKQLGPDHIDVAHCYNKIGVLFRAKGELDQAEDYHQQELTIRENKLGPDHVDVADSYNNIGEVCFGKGELDQAKGYYERALVIIQKQLGPDHIDIAQSYANIGEVHRAKGELDQALDCHKRANAITEKQLGLNHVDVALSYNNIAHSYNRIGVVYYAKDSFDNIGEVYRAKDAYHKIGVVYHAKDCYNNIGVVCRAKDTYDNIAEVYLRKDSYDNIVSYDNIDSYDNIGEVYRSKDSYNKIGVVYYAKESYDNIDSFLSENWCNSYDNIDSYDNIVSYDYIEKQFGPDHVDVADSYHKIGLVYHAKGELDKAEDYYQRALAIKVKQLGLVHVDVADSYENIGEVYRAKVELDQAKDYYQRALAIKEMQLGPDHVDVAGSYDNIGEVYRAKGELDQAKDYYQRALGIKEIQLAPDHVDVADSYDNIGEVYYAKSELDQAKSYYERALAIKEKQSVPDDISIALSYNNIGAVYHAKGALDQAKDYYERALILITKFVKCVVLKMLPKPITLAYYAKDLIQNIDRLPRRGISRVCKNFISRIYKMEKKFYKEEKVSDGLFYEKYVLQMFQLFYNINEFSTIRTRMRKSGDMIRDQTYTLQTFKFSDIFFYCINKIGLHLLHGSYSSYIPTIVATIVEPAFHKQLGTIVGILACLGVILANFHLAGTTPRERDILKRIQSEGAISSATLDRILLGIPSGPHALLWSKLRSTAETSEIVRSISERLKTDWKNLLNKFALMRLSVSKISE</sequence>
<evidence type="ECO:0000256" key="1">
    <source>
        <dbReference type="ARBA" id="ARBA00022737"/>
    </source>
</evidence>
<dbReference type="EMBL" id="CACRXK020012799">
    <property type="protein sequence ID" value="CAB4024011.1"/>
    <property type="molecule type" value="Genomic_DNA"/>
</dbReference>
<proteinExistence type="predicted"/>
<keyword evidence="4" id="KW-1185">Reference proteome</keyword>
<protein>
    <submittedName>
        <fullName evidence="3">Nephrocystin-3</fullName>
    </submittedName>
</protein>
<dbReference type="PROSITE" id="PS50293">
    <property type="entry name" value="TPR_REGION"/>
    <property type="match status" value="2"/>
</dbReference>
<name>A0A7D9J7W3_PARCT</name>
<comment type="caution">
    <text evidence="3">The sequence shown here is derived from an EMBL/GenBank/DDBJ whole genome shotgun (WGS) entry which is preliminary data.</text>
</comment>
<keyword evidence="1" id="KW-0677">Repeat</keyword>
<dbReference type="InterPro" id="IPR019734">
    <property type="entry name" value="TPR_rpt"/>
</dbReference>
<evidence type="ECO:0000256" key="2">
    <source>
        <dbReference type="ARBA" id="ARBA00022803"/>
    </source>
</evidence>
<dbReference type="SUPFAM" id="SSF52540">
    <property type="entry name" value="P-loop containing nucleoside triphosphate hydrolases"/>
    <property type="match status" value="1"/>
</dbReference>